<reference evidence="1" key="1">
    <citation type="submission" date="2020-03" db="EMBL/GenBank/DDBJ databases">
        <title>Studies in the Genomics of Life Span.</title>
        <authorList>
            <person name="Glass D."/>
        </authorList>
    </citation>
    <scope>NUCLEOTIDE SEQUENCE</scope>
    <source>
        <strain evidence="1">SUZIE</strain>
        <tissue evidence="1">Muscle</tissue>
    </source>
</reference>
<evidence type="ECO:0000313" key="2">
    <source>
        <dbReference type="Proteomes" id="UP001166674"/>
    </source>
</evidence>
<organism evidence="1 2">
    <name type="scientific">Sciurus carolinensis</name>
    <name type="common">Eastern gray squirrel</name>
    <dbReference type="NCBI Taxonomy" id="30640"/>
    <lineage>
        <taxon>Eukaryota</taxon>
        <taxon>Metazoa</taxon>
        <taxon>Chordata</taxon>
        <taxon>Craniata</taxon>
        <taxon>Vertebrata</taxon>
        <taxon>Euteleostomi</taxon>
        <taxon>Mammalia</taxon>
        <taxon>Eutheria</taxon>
        <taxon>Euarchontoglires</taxon>
        <taxon>Glires</taxon>
        <taxon>Rodentia</taxon>
        <taxon>Sciuromorpha</taxon>
        <taxon>Sciuridae</taxon>
        <taxon>Sciurinae</taxon>
        <taxon>Sciurini</taxon>
        <taxon>Sciurus</taxon>
    </lineage>
</organism>
<sequence>MYIHTGKTFKCSTCDKSFCWANQAAWHVCLNQSIDTYTMVGKQTLELCTFEEGSQMDNMLVQTNKPYKCNLCDKTFSTPKEVVKCSCQNQKSDAFALDEGWSILLGSGDSEIGEPDHPVLASIKSNRKPCY</sequence>
<proteinExistence type="predicted"/>
<dbReference type="Gene3D" id="3.30.160.60">
    <property type="entry name" value="Classic Zinc Finger"/>
    <property type="match status" value="1"/>
</dbReference>
<dbReference type="AlphaFoldDB" id="A0AA41N595"/>
<dbReference type="EMBL" id="JAATJV010390571">
    <property type="protein sequence ID" value="MBZ3883913.1"/>
    <property type="molecule type" value="Genomic_DNA"/>
</dbReference>
<dbReference type="Proteomes" id="UP001166674">
    <property type="component" value="Unassembled WGS sequence"/>
</dbReference>
<evidence type="ECO:0000313" key="1">
    <source>
        <dbReference type="EMBL" id="MBZ3883913.1"/>
    </source>
</evidence>
<dbReference type="InterPro" id="IPR036236">
    <property type="entry name" value="Znf_C2H2_sf"/>
</dbReference>
<name>A0AA41N595_SCICA</name>
<keyword evidence="2" id="KW-1185">Reference proteome</keyword>
<dbReference type="SUPFAM" id="SSF57667">
    <property type="entry name" value="beta-beta-alpha zinc fingers"/>
    <property type="match status" value="1"/>
</dbReference>
<protein>
    <submittedName>
        <fullName evidence="1">Zinc finger and BTB domain-containing protein 2</fullName>
    </submittedName>
</protein>
<accession>A0AA41N595</accession>
<comment type="caution">
    <text evidence="1">The sequence shown here is derived from an EMBL/GenBank/DDBJ whole genome shotgun (WGS) entry which is preliminary data.</text>
</comment>
<gene>
    <name evidence="1" type="ORF">SUZIE_175315</name>
</gene>